<sequence>MALEQFVLLAIQDTTELDLTGKRSAQALGSLSYVHQKGLYLHNHLLLTEQGEALGLLDQQFLERDPAQLGKSRQNRYQPFEQKESFRWLEQFNHLQQAFQDQPHKQVIQICDREADIHELLQARTTAHVHYIIRSRHDRRIQPLDTAPQEGLEQVAAQEPAGQPSQGLEPCERIYQQLSAQQSQFSYQLSVDHPQHGQRLAHLQVRYCQVLIQPPYRPKQHTPLEPVTLWLVETSEVDPPDGLEALCWRLLTSLPVEDELTARRVIRYYTYRWRIERFHFVLKQGCRVEKLQLAQVEPLKKAIILYSWIALKVLQTQHLLQNQPQAPLSTIGISELDYLIVYQYLNSKQSLKSKAAKLPAKSPKPTLAEWAALLALTLGSKLSKDGSLGVVSLWRAYHKFLLIREAYFAFRDVGNR</sequence>
<dbReference type="InterPro" id="IPR002559">
    <property type="entry name" value="Transposase_11"/>
</dbReference>
<dbReference type="GO" id="GO:0004803">
    <property type="term" value="F:transposase activity"/>
    <property type="evidence" value="ECO:0007669"/>
    <property type="project" value="InterPro"/>
</dbReference>
<dbReference type="InterPro" id="IPR047768">
    <property type="entry name" value="Tn5p-like"/>
</dbReference>
<name>A0A6J4PQ31_9CYAN</name>
<evidence type="ECO:0000259" key="1">
    <source>
        <dbReference type="Pfam" id="PF01609"/>
    </source>
</evidence>
<dbReference type="EMBL" id="CADCTY010002403">
    <property type="protein sequence ID" value="CAA9420924.1"/>
    <property type="molecule type" value="Genomic_DNA"/>
</dbReference>
<reference evidence="2" key="1">
    <citation type="submission" date="2020-02" db="EMBL/GenBank/DDBJ databases">
        <authorList>
            <person name="Meier V. D."/>
        </authorList>
    </citation>
    <scope>NUCLEOTIDE SEQUENCE</scope>
    <source>
        <strain evidence="2">AVDCRST_MAG94</strain>
    </source>
</reference>
<evidence type="ECO:0000313" key="2">
    <source>
        <dbReference type="EMBL" id="CAA9420924.1"/>
    </source>
</evidence>
<dbReference type="Gene3D" id="3.90.350.10">
    <property type="entry name" value="Transposase Inhibitor Protein From Tn5, Chain A, domain 1"/>
    <property type="match status" value="1"/>
</dbReference>
<dbReference type="NCBIfam" id="NF033590">
    <property type="entry name" value="transpos_IS4_3"/>
    <property type="match status" value="1"/>
</dbReference>
<dbReference type="Pfam" id="PF01609">
    <property type="entry name" value="DDE_Tnp_1"/>
    <property type="match status" value="1"/>
</dbReference>
<accession>A0A6J4PQ31</accession>
<protein>
    <recommendedName>
        <fullName evidence="1">Transposase IS4-like domain-containing protein</fullName>
    </recommendedName>
</protein>
<dbReference type="PANTHER" id="PTHR37319:SF1">
    <property type="entry name" value="TRANSPOSASE TN5 DIMERISATION DOMAIN-CONTAINING PROTEIN"/>
    <property type="match status" value="1"/>
</dbReference>
<dbReference type="GO" id="GO:0003677">
    <property type="term" value="F:DNA binding"/>
    <property type="evidence" value="ECO:0007669"/>
    <property type="project" value="InterPro"/>
</dbReference>
<gene>
    <name evidence="2" type="ORF">AVDCRST_MAG94-6985</name>
</gene>
<dbReference type="InterPro" id="IPR012337">
    <property type="entry name" value="RNaseH-like_sf"/>
</dbReference>
<dbReference type="GO" id="GO:0006313">
    <property type="term" value="P:DNA transposition"/>
    <property type="evidence" value="ECO:0007669"/>
    <property type="project" value="InterPro"/>
</dbReference>
<feature type="domain" description="Transposase IS4-like" evidence="1">
    <location>
        <begin position="102"/>
        <end position="305"/>
    </location>
</feature>
<dbReference type="PANTHER" id="PTHR37319">
    <property type="entry name" value="TRANSPOSASE"/>
    <property type="match status" value="1"/>
</dbReference>
<organism evidence="2">
    <name type="scientific">uncultured Leptolyngbya sp</name>
    <dbReference type="NCBI Taxonomy" id="332963"/>
    <lineage>
        <taxon>Bacteria</taxon>
        <taxon>Bacillati</taxon>
        <taxon>Cyanobacteriota</taxon>
        <taxon>Cyanophyceae</taxon>
        <taxon>Leptolyngbyales</taxon>
        <taxon>Leptolyngbyaceae</taxon>
        <taxon>Leptolyngbya group</taxon>
        <taxon>Leptolyngbya</taxon>
        <taxon>environmental samples</taxon>
    </lineage>
</organism>
<dbReference type="InterPro" id="IPR054836">
    <property type="entry name" value="Tn5_transposase"/>
</dbReference>
<dbReference type="AlphaFoldDB" id="A0A6J4PQ31"/>
<proteinExistence type="predicted"/>
<dbReference type="SUPFAM" id="SSF53098">
    <property type="entry name" value="Ribonuclease H-like"/>
    <property type="match status" value="1"/>
</dbReference>